<dbReference type="GO" id="GO:0005524">
    <property type="term" value="F:ATP binding"/>
    <property type="evidence" value="ECO:0007669"/>
    <property type="project" value="InterPro"/>
</dbReference>
<feature type="compositionally biased region" description="Polar residues" evidence="8">
    <location>
        <begin position="1441"/>
        <end position="1456"/>
    </location>
</feature>
<evidence type="ECO:0000256" key="1">
    <source>
        <dbReference type="ARBA" id="ARBA00004141"/>
    </source>
</evidence>
<accession>A0AAE1FD92</accession>
<evidence type="ECO:0000313" key="12">
    <source>
        <dbReference type="Proteomes" id="UP001286313"/>
    </source>
</evidence>
<dbReference type="Pfam" id="PF00005">
    <property type="entry name" value="ABC_tran"/>
    <property type="match status" value="1"/>
</dbReference>
<comment type="similarity">
    <text evidence="3">Belongs to the glutamate-gated ion channel (TC 1.A.10.1) family.</text>
</comment>
<comment type="caution">
    <text evidence="11">The sequence shown here is derived from an EMBL/GenBank/DDBJ whole genome shotgun (WGS) entry which is preliminary data.</text>
</comment>
<dbReference type="GO" id="GO:0042626">
    <property type="term" value="F:ATPase-coupled transmembrane transporter activity"/>
    <property type="evidence" value="ECO:0007669"/>
    <property type="project" value="TreeGrafter"/>
</dbReference>
<feature type="transmembrane region" description="Helical" evidence="9">
    <location>
        <begin position="466"/>
        <end position="492"/>
    </location>
</feature>
<keyword evidence="4" id="KW-0813">Transport</keyword>
<feature type="transmembrane region" description="Helical" evidence="9">
    <location>
        <begin position="641"/>
        <end position="662"/>
    </location>
</feature>
<dbReference type="SUPFAM" id="SSF53850">
    <property type="entry name" value="Periplasmic binding protein-like II"/>
    <property type="match status" value="1"/>
</dbReference>
<feature type="domain" description="ABC transporter" evidence="10">
    <location>
        <begin position="45"/>
        <end position="294"/>
    </location>
</feature>
<sequence length="1539" mass="171876">MTVDQSSYVIPWNQSDGKKYMTSEFVDLHLLNEKTSKMMSSEYVLELISVFHTGPVEPGSCLQKLVGNVPTGVILKDVSLEIHGGELMAILGSKGSGKRALLEVISRRAQGPTRGQILLNHVPMSLRLFQDSCGYVTHKTQLLEALTPKQTLEYASKLSLSSKIGSSLRSSRVRQVLADLALTQVANRSVDQLTPSEYRRLVIGVQLIKDPLVVLLDEPAWGLDPLNTYFVISILSNHAKKYNRIMIITMEKPRSDILPFLDRVTYLCLGDVVYTGSTRHMIDYFRTIGFPCPELENPLMYYLCLSTVDRRSRERFIDSNNQIAALVEKFKLEGGPYRKYSGPPPDVEQLEHKVPLSAYGRPGIISTIFALLGRAFTMMSPCSSVGLQQLFFRLFLLPTYFFLLWNFYYDLKPFQRSFQSRGGLIFNCLAGTAFLATVVTSKTFAPHRTRYYHEAREGLYRGPLFILTYNLFSLPVSYISVMAAAAIVYFGLFLGDPQLEEVDWMGWVLFGSVLWAVWAFVEQQTIALMIFVKSSYSAGSTSVALTSLYLLVASASLRSLIRLSDWLYYLGHVIVFRYASAVLHEQAFLDKLPNLPVNASATCPDNNAEYGCRYRNGTYYLLERYHFPENGLDLGRQDLDLWYNFGLSFAFFGGMLVLNLYFPHVFLSKTGPPFTITGSMPKVIDIIATKLGYCYEFVVPEDRLHGMRLPNGSFNGVIGMVSRGVRLKAASQSKVTIESDMSGVALFMNPSRVEAVDPSISLYTDASVMAYKRPVLDSDIAGFIKPYTLTVSRKWFSSKTKAGPSYLWTSSLWTLSGILAQASHSWPRGEGVRVMAGVWLLTSLVVSQVYRCNLKAMLILPRLFLPFNNLEELVESEIPTFVSPGTVLHANLLSSPEGSTLQELTRQLVSHRDSWRIPIDLMAGKYTVFASHHAILSMIHSYYGQTKECPAYLADTVLFTSGISLTFPKGSTLRPRVNSVIQRLKEAGIMDHILRDEVINAFECLKSQSTKGVLRPLQLGDFYGVFCVYAAGEVYEEPNLSEILLLEDDGKYLVHFTPLSGITRLEVRLLADRWRGYYPPLLTEKVKINRKMVTVGEQYEMAVTRSVDSDVGYPKLDVELNGETVAGSIVNPIPPSLQLQDGSSFITAIYLRGKVNLSVESWDHQPVTTQRRQHSPPTVLTGARDTKDKTIEEKETVTQDSELWNVTATTSITTINTTSNSNTTTESGKLINKESWWAFVFVLGDVGGVPVLAMLVLSVLIGVGLGSTIACLCMKRHQRGKYRNIPTQPPRLSGTSSNADFIKERSTYTFNGDGGFNSGLSNISNSRLTHSNSSSVTESSLNHPFIRTKNSASRNNSLEPYSRNHHQNSNNNNNNNNNNNSVNNLGKPLVCNSTPSSIERGFNIPITDRVKNNLDRAASSSINNTYTLDRHRRCVGGDGGSASSSIERGRGSASSSIERRGLVTSSRSPYMSHQGKSLDQDTDDENTTRPYLVPHVVENMYETPYGSIPEAITEPEETPYQRDNNSVPQKFDTFRKYRQ</sequence>
<dbReference type="PANTHER" id="PTHR48041:SF113">
    <property type="entry name" value="ATP-BINDING CASSETTE SUB-FAMILY G MEMBER 5"/>
    <property type="match status" value="1"/>
</dbReference>
<comment type="subcellular location">
    <subcellularLocation>
        <location evidence="1">Membrane</location>
        <topology evidence="1">Multi-pass membrane protein</topology>
    </subcellularLocation>
</comment>
<dbReference type="EMBL" id="JAWQEG010002413">
    <property type="protein sequence ID" value="KAK3872130.1"/>
    <property type="molecule type" value="Genomic_DNA"/>
</dbReference>
<name>A0AAE1FD92_PETCI</name>
<protein>
    <recommendedName>
        <fullName evidence="10">ABC transporter domain-containing protein</fullName>
    </recommendedName>
</protein>
<organism evidence="11 12">
    <name type="scientific">Petrolisthes cinctipes</name>
    <name type="common">Flat porcelain crab</name>
    <dbReference type="NCBI Taxonomy" id="88211"/>
    <lineage>
        <taxon>Eukaryota</taxon>
        <taxon>Metazoa</taxon>
        <taxon>Ecdysozoa</taxon>
        <taxon>Arthropoda</taxon>
        <taxon>Crustacea</taxon>
        <taxon>Multicrustacea</taxon>
        <taxon>Malacostraca</taxon>
        <taxon>Eumalacostraca</taxon>
        <taxon>Eucarida</taxon>
        <taxon>Decapoda</taxon>
        <taxon>Pleocyemata</taxon>
        <taxon>Anomura</taxon>
        <taxon>Galatheoidea</taxon>
        <taxon>Porcellanidae</taxon>
        <taxon>Petrolisthes</taxon>
    </lineage>
</organism>
<feature type="transmembrane region" description="Helical" evidence="9">
    <location>
        <begin position="1251"/>
        <end position="1273"/>
    </location>
</feature>
<dbReference type="InterPro" id="IPR001320">
    <property type="entry name" value="Iontro_rcpt_C"/>
</dbReference>
<feature type="compositionally biased region" description="Polar residues" evidence="8">
    <location>
        <begin position="1463"/>
        <end position="1477"/>
    </location>
</feature>
<evidence type="ECO:0000313" key="11">
    <source>
        <dbReference type="EMBL" id="KAK3872130.1"/>
    </source>
</evidence>
<evidence type="ECO:0000256" key="3">
    <source>
        <dbReference type="ARBA" id="ARBA00008685"/>
    </source>
</evidence>
<dbReference type="Pfam" id="PF00060">
    <property type="entry name" value="Lig_chan"/>
    <property type="match status" value="1"/>
</dbReference>
<comment type="similarity">
    <text evidence="2">Belongs to the ABC transporter superfamily. ABCG family. Eye pigment precursor importer (TC 3.A.1.204) subfamily.</text>
</comment>
<dbReference type="GO" id="GO:0015276">
    <property type="term" value="F:ligand-gated monoatomic ion channel activity"/>
    <property type="evidence" value="ECO:0007669"/>
    <property type="project" value="InterPro"/>
</dbReference>
<dbReference type="GO" id="GO:0016887">
    <property type="term" value="F:ATP hydrolysis activity"/>
    <property type="evidence" value="ECO:0007669"/>
    <property type="project" value="InterPro"/>
</dbReference>
<keyword evidence="5 9" id="KW-0812">Transmembrane</keyword>
<feature type="compositionally biased region" description="Polar residues" evidence="8">
    <location>
        <begin position="1348"/>
        <end position="1359"/>
    </location>
</feature>
<dbReference type="SUPFAM" id="SSF52540">
    <property type="entry name" value="P-loop containing nucleoside triphosphate hydrolases"/>
    <property type="match status" value="1"/>
</dbReference>
<feature type="compositionally biased region" description="Low complexity" evidence="8">
    <location>
        <begin position="1328"/>
        <end position="1343"/>
    </location>
</feature>
<dbReference type="PROSITE" id="PS50893">
    <property type="entry name" value="ABC_TRANSPORTER_2"/>
    <property type="match status" value="1"/>
</dbReference>
<dbReference type="InterPro" id="IPR050352">
    <property type="entry name" value="ABCG_transporters"/>
</dbReference>
<dbReference type="FunFam" id="3.40.50.300:FF:001473">
    <property type="entry name" value="ATP-binding cassette transporter"/>
    <property type="match status" value="1"/>
</dbReference>
<keyword evidence="12" id="KW-1185">Reference proteome</keyword>
<dbReference type="PANTHER" id="PTHR48041">
    <property type="entry name" value="ABC TRANSPORTER G FAMILY MEMBER 28"/>
    <property type="match status" value="1"/>
</dbReference>
<evidence type="ECO:0000256" key="8">
    <source>
        <dbReference type="SAM" id="MobiDB-lite"/>
    </source>
</evidence>
<evidence type="ECO:0000259" key="10">
    <source>
        <dbReference type="PROSITE" id="PS50893"/>
    </source>
</evidence>
<proteinExistence type="inferred from homology"/>
<dbReference type="GO" id="GO:0043190">
    <property type="term" value="C:ATP-binding cassette (ABC) transporter complex"/>
    <property type="evidence" value="ECO:0007669"/>
    <property type="project" value="TreeGrafter"/>
</dbReference>
<feature type="transmembrane region" description="Helical" evidence="9">
    <location>
        <begin position="359"/>
        <end position="378"/>
    </location>
</feature>
<evidence type="ECO:0000256" key="4">
    <source>
        <dbReference type="ARBA" id="ARBA00022448"/>
    </source>
</evidence>
<dbReference type="Gene3D" id="3.40.190.10">
    <property type="entry name" value="Periplasmic binding protein-like II"/>
    <property type="match status" value="1"/>
</dbReference>
<keyword evidence="6 9" id="KW-1133">Transmembrane helix</keyword>
<feature type="region of interest" description="Disordered" evidence="8">
    <location>
        <begin position="1433"/>
        <end position="1488"/>
    </location>
</feature>
<gene>
    <name evidence="11" type="ORF">Pcinc_022772</name>
</gene>
<evidence type="ECO:0000256" key="6">
    <source>
        <dbReference type="ARBA" id="ARBA00022989"/>
    </source>
</evidence>
<dbReference type="Proteomes" id="UP001286313">
    <property type="component" value="Unassembled WGS sequence"/>
</dbReference>
<feature type="transmembrane region" description="Helical" evidence="9">
    <location>
        <begin position="504"/>
        <end position="521"/>
    </location>
</feature>
<feature type="region of interest" description="Disordered" evidence="8">
    <location>
        <begin position="1328"/>
        <end position="1392"/>
    </location>
</feature>
<dbReference type="Gene3D" id="3.40.50.300">
    <property type="entry name" value="P-loop containing nucleotide triphosphate hydrolases"/>
    <property type="match status" value="1"/>
</dbReference>
<evidence type="ECO:0000256" key="2">
    <source>
        <dbReference type="ARBA" id="ARBA00005814"/>
    </source>
</evidence>
<feature type="transmembrane region" description="Helical" evidence="9">
    <location>
        <begin position="424"/>
        <end position="445"/>
    </location>
</feature>
<evidence type="ECO:0000256" key="5">
    <source>
        <dbReference type="ARBA" id="ARBA00022692"/>
    </source>
</evidence>
<dbReference type="InterPro" id="IPR003439">
    <property type="entry name" value="ABC_transporter-like_ATP-bd"/>
</dbReference>
<evidence type="ECO:0000256" key="9">
    <source>
        <dbReference type="SAM" id="Phobius"/>
    </source>
</evidence>
<keyword evidence="7 9" id="KW-0472">Membrane</keyword>
<evidence type="ECO:0000256" key="7">
    <source>
        <dbReference type="ARBA" id="ARBA00023136"/>
    </source>
</evidence>
<feature type="compositionally biased region" description="Low complexity" evidence="8">
    <location>
        <begin position="1368"/>
        <end position="1384"/>
    </location>
</feature>
<feature type="transmembrane region" description="Helical" evidence="9">
    <location>
        <begin position="390"/>
        <end position="409"/>
    </location>
</feature>
<dbReference type="InterPro" id="IPR027417">
    <property type="entry name" value="P-loop_NTPase"/>
</dbReference>
<dbReference type="Gene3D" id="1.10.287.70">
    <property type="match status" value="1"/>
</dbReference>
<feature type="region of interest" description="Disordered" evidence="8">
    <location>
        <begin position="1504"/>
        <end position="1539"/>
    </location>
</feature>
<reference evidence="11" key="1">
    <citation type="submission" date="2023-10" db="EMBL/GenBank/DDBJ databases">
        <title>Genome assemblies of two species of porcelain crab, Petrolisthes cinctipes and Petrolisthes manimaculis (Anomura: Porcellanidae).</title>
        <authorList>
            <person name="Angst P."/>
        </authorList>
    </citation>
    <scope>NUCLEOTIDE SEQUENCE</scope>
    <source>
        <strain evidence="11">PB745_01</strain>
        <tissue evidence="11">Gill</tissue>
    </source>
</reference>